<dbReference type="InterPro" id="IPR012258">
    <property type="entry name" value="Acyl-CoA_oxidase"/>
</dbReference>
<dbReference type="SUPFAM" id="SSF47203">
    <property type="entry name" value="Acyl-CoA dehydrogenase C-terminal domain-like"/>
    <property type="match status" value="2"/>
</dbReference>
<dbReference type="Pfam" id="PF01756">
    <property type="entry name" value="ACOX"/>
    <property type="match status" value="1"/>
</dbReference>
<evidence type="ECO:0000256" key="3">
    <source>
        <dbReference type="ARBA" id="ARBA00004846"/>
    </source>
</evidence>
<comment type="catalytic activity">
    <reaction evidence="1">
        <text>a 2,3-saturated acyl-CoA + O2 = a (2E)-enoyl-CoA + H2O2</text>
        <dbReference type="Rhea" id="RHEA:38959"/>
        <dbReference type="ChEBI" id="CHEBI:15379"/>
        <dbReference type="ChEBI" id="CHEBI:16240"/>
        <dbReference type="ChEBI" id="CHEBI:58856"/>
        <dbReference type="ChEBI" id="CHEBI:65111"/>
        <dbReference type="EC" id="1.3.3.6"/>
    </reaction>
</comment>
<evidence type="ECO:0000256" key="4">
    <source>
        <dbReference type="ARBA" id="ARBA00006288"/>
    </source>
</evidence>
<dbReference type="Gene3D" id="1.20.140.10">
    <property type="entry name" value="Butyryl-CoA Dehydrogenase, subunit A, domain 3"/>
    <property type="match status" value="2"/>
</dbReference>
<keyword evidence="5 8" id="KW-0285">Flavoprotein</keyword>
<protein>
    <recommendedName>
        <fullName evidence="8">Acyl-coenzyme A oxidase</fullName>
    </recommendedName>
</protein>
<name>A0ABQ8FHQ6_9FUNG</name>
<dbReference type="InterPro" id="IPR002655">
    <property type="entry name" value="Acyl-CoA_oxidase_C"/>
</dbReference>
<comment type="cofactor">
    <cofactor evidence="2">
        <name>FAD</name>
        <dbReference type="ChEBI" id="CHEBI:57692"/>
    </cofactor>
</comment>
<keyword evidence="6 8" id="KW-0274">FAD</keyword>
<accession>A0ABQ8FHQ6</accession>
<evidence type="ECO:0000256" key="5">
    <source>
        <dbReference type="ARBA" id="ARBA00022630"/>
    </source>
</evidence>
<gene>
    <name evidence="12" type="ORF">BASA50_003541</name>
</gene>
<feature type="domain" description="Acyl-CoA oxidase C-alpha1" evidence="11">
    <location>
        <begin position="271"/>
        <end position="421"/>
    </location>
</feature>
<dbReference type="SUPFAM" id="SSF56645">
    <property type="entry name" value="Acyl-CoA dehydrogenase NM domain-like"/>
    <property type="match status" value="1"/>
</dbReference>
<evidence type="ECO:0000259" key="9">
    <source>
        <dbReference type="Pfam" id="PF01756"/>
    </source>
</evidence>
<dbReference type="PANTHER" id="PTHR10909:SF382">
    <property type="entry name" value="ACYL-COENZYME A OXIDASE"/>
    <property type="match status" value="1"/>
</dbReference>
<comment type="similarity">
    <text evidence="4 8">Belongs to the acyl-CoA oxidase family.</text>
</comment>
<evidence type="ECO:0000259" key="10">
    <source>
        <dbReference type="Pfam" id="PF02770"/>
    </source>
</evidence>
<evidence type="ECO:0000259" key="11">
    <source>
        <dbReference type="Pfam" id="PF22924"/>
    </source>
</evidence>
<comment type="caution">
    <text evidence="12">The sequence shown here is derived from an EMBL/GenBank/DDBJ whole genome shotgun (WGS) entry which is preliminary data.</text>
</comment>
<evidence type="ECO:0000313" key="12">
    <source>
        <dbReference type="EMBL" id="KAH6598502.1"/>
    </source>
</evidence>
<keyword evidence="13" id="KW-1185">Reference proteome</keyword>
<dbReference type="Pfam" id="PF22924">
    <property type="entry name" value="ACOX_C_alpha1"/>
    <property type="match status" value="1"/>
</dbReference>
<dbReference type="InterPro" id="IPR055060">
    <property type="entry name" value="ACOX_C_alpha1"/>
</dbReference>
<dbReference type="InterPro" id="IPR036250">
    <property type="entry name" value="AcylCo_DH-like_C"/>
</dbReference>
<evidence type="ECO:0000256" key="7">
    <source>
        <dbReference type="ARBA" id="ARBA00023002"/>
    </source>
</evidence>
<dbReference type="Pfam" id="PF02770">
    <property type="entry name" value="Acyl-CoA_dh_M"/>
    <property type="match status" value="1"/>
</dbReference>
<dbReference type="InterPro" id="IPR009100">
    <property type="entry name" value="AcylCoA_DH/oxidase_NM_dom_sf"/>
</dbReference>
<evidence type="ECO:0000256" key="2">
    <source>
        <dbReference type="ARBA" id="ARBA00001974"/>
    </source>
</evidence>
<dbReference type="EMBL" id="JAFCIX010000102">
    <property type="protein sequence ID" value="KAH6598502.1"/>
    <property type="molecule type" value="Genomic_DNA"/>
</dbReference>
<keyword evidence="7" id="KW-0560">Oxidoreductase</keyword>
<dbReference type="Gene3D" id="2.40.110.10">
    <property type="entry name" value="Butyryl-CoA Dehydrogenase, subunit A, domain 2"/>
    <property type="match status" value="1"/>
</dbReference>
<dbReference type="Proteomes" id="UP001648503">
    <property type="component" value="Unassembled WGS sequence"/>
</dbReference>
<dbReference type="InterPro" id="IPR006091">
    <property type="entry name" value="Acyl-CoA_Oxase/DH_mid-dom"/>
</dbReference>
<comment type="pathway">
    <text evidence="3">Lipid metabolism; peroxisomal fatty acid beta-oxidation.</text>
</comment>
<dbReference type="InterPro" id="IPR046373">
    <property type="entry name" value="Acyl-CoA_Oxase/DH_mid-dom_sf"/>
</dbReference>
<dbReference type="PIRSF" id="PIRSF000168">
    <property type="entry name" value="Acyl-CoA_oxidase"/>
    <property type="match status" value="1"/>
</dbReference>
<feature type="domain" description="Acyl-CoA oxidase/dehydrogenase middle" evidence="10">
    <location>
        <begin position="124"/>
        <end position="233"/>
    </location>
</feature>
<reference evidence="12 13" key="1">
    <citation type="submission" date="2021-02" db="EMBL/GenBank/DDBJ databases">
        <title>Variation within the Batrachochytrium salamandrivorans European outbreak.</title>
        <authorList>
            <person name="Kelly M."/>
            <person name="Pasmans F."/>
            <person name="Shea T.P."/>
            <person name="Munoz J.F."/>
            <person name="Carranza S."/>
            <person name="Cuomo C.A."/>
            <person name="Martel A."/>
        </authorList>
    </citation>
    <scope>NUCLEOTIDE SEQUENCE [LARGE SCALE GENOMIC DNA]</scope>
    <source>
        <strain evidence="12 13">AMFP18/2</strain>
    </source>
</reference>
<organism evidence="12 13">
    <name type="scientific">Batrachochytrium salamandrivorans</name>
    <dbReference type="NCBI Taxonomy" id="1357716"/>
    <lineage>
        <taxon>Eukaryota</taxon>
        <taxon>Fungi</taxon>
        <taxon>Fungi incertae sedis</taxon>
        <taxon>Chytridiomycota</taxon>
        <taxon>Chytridiomycota incertae sedis</taxon>
        <taxon>Chytridiomycetes</taxon>
        <taxon>Rhizophydiales</taxon>
        <taxon>Rhizophydiales incertae sedis</taxon>
        <taxon>Batrachochytrium</taxon>
    </lineage>
</organism>
<feature type="domain" description="Acyl-CoA oxidase C-terminal" evidence="9">
    <location>
        <begin position="448"/>
        <end position="570"/>
    </location>
</feature>
<evidence type="ECO:0000256" key="6">
    <source>
        <dbReference type="ARBA" id="ARBA00022827"/>
    </source>
</evidence>
<dbReference type="PANTHER" id="PTHR10909">
    <property type="entry name" value="ELECTRON TRANSPORT OXIDOREDUCTASE"/>
    <property type="match status" value="1"/>
</dbReference>
<proteinExistence type="inferred from homology"/>
<evidence type="ECO:0000256" key="1">
    <source>
        <dbReference type="ARBA" id="ARBA00001201"/>
    </source>
</evidence>
<sequence length="610" mass="68158">MLFNPDRFNALLENDNREKRARFKEFLKDPLFIPRFDVSLRYEREIALERLKRVADAGFISVFDFEKNPLNVFAAHEISGMIDGSFTTKMTVQWNLFGGTMIKLGTERHRKYLKEIDAMTAIGCFGLTELGYGNNAVEMETTATFDHNTKEWIIHTPSVLAQKYWITNGAVHAKWVCVFAQTWVKGKNEGIHVFLVRIRNEDLSIPAGVRVEEMGVKMGCNGVDNGKIWFDHVRIPSENILNKYSDIQADGSLSSSINNRRARFLVVADQLLAGRLCIASMSQGGTKKCLTIAFGYGSTRKTAGPTSKSDTPILEYQLLQNALVPLLTRTIGLNFGLNYIKGRWANHADSEHDEIVRLCCVIKPLVTWNFERTATTCRERCGGQGYLQCNEFGLNIGFSHAGMTAEGDNSVLMQKVSKELLAAISAKKIVYPKIDASSSTSWDITQMEVAIKLVKLKEIALVNELGMVMKTKTSAGKSIFQVWMKEESDLIQATAKAYGESICLEQTLLALKLESDPKVKDALARVAHLFAHTLVSQDLVWYLSNGVLAPSTGKLVLSHQHQLIKELAPYTKDLILSLGVKPWMVFAPIASDWAAYNRSDNKGELISARL</sequence>
<evidence type="ECO:0000313" key="13">
    <source>
        <dbReference type="Proteomes" id="UP001648503"/>
    </source>
</evidence>
<evidence type="ECO:0000256" key="8">
    <source>
        <dbReference type="PIRNR" id="PIRNR000168"/>
    </source>
</evidence>